<sequence>MVKIYRPINETWTFTNESFQEMLHPNNKIYFLSKFGSVFPNIYHNLRFGNTCQSKKEKRIFYLEFFIFASRTIANISFNFKNVGIKFNLENVTSRSEAFFLPYERIAEAEEIFVGGICEVEISGLFEIEKDEYPNIPREYLNNEIWEKSEKDFDIIVISGNENTEKIVKIHKQLLLSQSPVFEAMFRSGREEFLTNTLKIVDFDFSTVNSVVEFFYGRENLESFSLEEIFEIVRFSDKYVVESLTEYFTTFLSYRLSPSNICEISNAAIASNSMIKLRQTCFKFLVAFFKQTIPVENFDTLNAEFAAELFQEQ</sequence>
<evidence type="ECO:0000313" key="2">
    <source>
        <dbReference type="WBParaSite" id="ES5_v2.g17017.t1"/>
    </source>
</evidence>
<dbReference type="Proteomes" id="UP000887579">
    <property type="component" value="Unplaced"/>
</dbReference>
<accession>A0AC34FIJ7</accession>
<dbReference type="WBParaSite" id="ES5_v2.g17017.t1">
    <property type="protein sequence ID" value="ES5_v2.g17017.t1"/>
    <property type="gene ID" value="ES5_v2.g17017"/>
</dbReference>
<name>A0AC34FIJ7_9BILA</name>
<proteinExistence type="predicted"/>
<evidence type="ECO:0000313" key="1">
    <source>
        <dbReference type="Proteomes" id="UP000887579"/>
    </source>
</evidence>
<organism evidence="1 2">
    <name type="scientific">Panagrolaimus sp. ES5</name>
    <dbReference type="NCBI Taxonomy" id="591445"/>
    <lineage>
        <taxon>Eukaryota</taxon>
        <taxon>Metazoa</taxon>
        <taxon>Ecdysozoa</taxon>
        <taxon>Nematoda</taxon>
        <taxon>Chromadorea</taxon>
        <taxon>Rhabditida</taxon>
        <taxon>Tylenchina</taxon>
        <taxon>Panagrolaimomorpha</taxon>
        <taxon>Panagrolaimoidea</taxon>
        <taxon>Panagrolaimidae</taxon>
        <taxon>Panagrolaimus</taxon>
    </lineage>
</organism>
<reference evidence="2" key="1">
    <citation type="submission" date="2022-11" db="UniProtKB">
        <authorList>
            <consortium name="WormBaseParasite"/>
        </authorList>
    </citation>
    <scope>IDENTIFICATION</scope>
</reference>
<protein>
    <submittedName>
        <fullName evidence="2">BTB domain-containing protein</fullName>
    </submittedName>
</protein>